<gene>
    <name evidence="2" type="ORF">ISP01_00695</name>
</gene>
<feature type="domain" description="PIN" evidence="1">
    <location>
        <begin position="2"/>
        <end position="122"/>
    </location>
</feature>
<evidence type="ECO:0000313" key="2">
    <source>
        <dbReference type="EMBL" id="MBF4467898.1"/>
    </source>
</evidence>
<dbReference type="InterPro" id="IPR039018">
    <property type="entry name" value="VapC20-like"/>
</dbReference>
<dbReference type="SUPFAM" id="SSF88723">
    <property type="entry name" value="PIN domain-like"/>
    <property type="match status" value="1"/>
</dbReference>
<dbReference type="GO" id="GO:0016075">
    <property type="term" value="P:rRNA catabolic process"/>
    <property type="evidence" value="ECO:0007669"/>
    <property type="project" value="TreeGrafter"/>
</dbReference>
<dbReference type="PANTHER" id="PTHR42188:SF1">
    <property type="entry name" value="23S RRNA-SPECIFIC ENDONUCLEASE VAPC20"/>
    <property type="match status" value="1"/>
</dbReference>
<evidence type="ECO:0000259" key="1">
    <source>
        <dbReference type="Pfam" id="PF01850"/>
    </source>
</evidence>
<organism evidence="2 3">
    <name type="scientific">Methanobrevibacter arboriphilus</name>
    <dbReference type="NCBI Taxonomy" id="39441"/>
    <lineage>
        <taxon>Archaea</taxon>
        <taxon>Methanobacteriati</taxon>
        <taxon>Methanobacteriota</taxon>
        <taxon>Methanomada group</taxon>
        <taxon>Methanobacteria</taxon>
        <taxon>Methanobacteriales</taxon>
        <taxon>Methanobacteriaceae</taxon>
        <taxon>Methanobrevibacter</taxon>
    </lineage>
</organism>
<dbReference type="AlphaFoldDB" id="A0A843AK32"/>
<dbReference type="Pfam" id="PF01850">
    <property type="entry name" value="PIN"/>
    <property type="match status" value="1"/>
</dbReference>
<protein>
    <submittedName>
        <fullName evidence="2">Type II toxin-antitoxin system VapC family toxin</fullName>
    </submittedName>
</protein>
<comment type="caution">
    <text evidence="2">The sequence shown here is derived from an EMBL/GenBank/DDBJ whole genome shotgun (WGS) entry which is preliminary data.</text>
</comment>
<dbReference type="GO" id="GO:0004521">
    <property type="term" value="F:RNA endonuclease activity"/>
    <property type="evidence" value="ECO:0007669"/>
    <property type="project" value="InterPro"/>
</dbReference>
<dbReference type="RefSeq" id="WP_278521578.1">
    <property type="nucleotide sequence ID" value="NZ_JADIIN010000006.1"/>
</dbReference>
<dbReference type="InterPro" id="IPR002716">
    <property type="entry name" value="PIN_dom"/>
</dbReference>
<dbReference type="Gene3D" id="3.40.50.1010">
    <property type="entry name" value="5'-nuclease"/>
    <property type="match status" value="1"/>
</dbReference>
<accession>A0A843AK32</accession>
<reference evidence="2" key="1">
    <citation type="submission" date="2020-10" db="EMBL/GenBank/DDBJ databases">
        <title>Dehalococcoides mccartyi of a TCE/Cr reducing biochatode.</title>
        <authorList>
            <person name="Matturro B."/>
        </authorList>
    </citation>
    <scope>NUCLEOTIDE SEQUENCE</scope>
    <source>
        <strain evidence="2">Bin4</strain>
    </source>
</reference>
<proteinExistence type="predicted"/>
<dbReference type="Proteomes" id="UP000658733">
    <property type="component" value="Unassembled WGS sequence"/>
</dbReference>
<sequence length="127" mass="15245">MIFLDTDFLVSFFIEKEYNHQRAVEIAETIQNEEKLISKLVIAETITLMKQKIPTKDIIRIYEILQDFTTIDDTYLFDKGFKQFIKYDSNISFFDSVYIAIMQEFDIYKIATFDKDFDNKDKIIRIH</sequence>
<dbReference type="EMBL" id="JADIIN010000006">
    <property type="protein sequence ID" value="MBF4467898.1"/>
    <property type="molecule type" value="Genomic_DNA"/>
</dbReference>
<dbReference type="InterPro" id="IPR029060">
    <property type="entry name" value="PIN-like_dom_sf"/>
</dbReference>
<name>A0A843AK32_METAZ</name>
<dbReference type="PANTHER" id="PTHR42188">
    <property type="entry name" value="23S RRNA-SPECIFIC ENDONUCLEASE VAPC20"/>
    <property type="match status" value="1"/>
</dbReference>
<evidence type="ECO:0000313" key="3">
    <source>
        <dbReference type="Proteomes" id="UP000658733"/>
    </source>
</evidence>